<name>A0ABY6DLX4_9NEIS</name>
<gene>
    <name evidence="1" type="ORF">N8I74_12330</name>
</gene>
<evidence type="ECO:0000313" key="1">
    <source>
        <dbReference type="EMBL" id="UXY14106.1"/>
    </source>
</evidence>
<proteinExistence type="predicted"/>
<dbReference type="EMBL" id="CP106753">
    <property type="protein sequence ID" value="UXY14106.1"/>
    <property type="molecule type" value="Genomic_DNA"/>
</dbReference>
<organism evidence="1 2">
    <name type="scientific">Chitiniphilus purpureus</name>
    <dbReference type="NCBI Taxonomy" id="2981137"/>
    <lineage>
        <taxon>Bacteria</taxon>
        <taxon>Pseudomonadati</taxon>
        <taxon>Pseudomonadota</taxon>
        <taxon>Betaproteobacteria</taxon>
        <taxon>Neisseriales</taxon>
        <taxon>Chitinibacteraceae</taxon>
        <taxon>Chitiniphilus</taxon>
    </lineage>
</organism>
<keyword evidence="2" id="KW-1185">Reference proteome</keyword>
<reference evidence="1" key="1">
    <citation type="submission" date="2022-10" db="EMBL/GenBank/DDBJ databases">
        <title>Chitiniphilus purpureus sp. nov., a novel chitin-degrading bacterium isolated from crawfish pond sediment.</title>
        <authorList>
            <person name="Li K."/>
        </authorList>
    </citation>
    <scope>NUCLEOTIDE SEQUENCE</scope>
    <source>
        <strain evidence="1">CD1</strain>
    </source>
</reference>
<protein>
    <submittedName>
        <fullName evidence="1">Uncharacterized protein</fullName>
    </submittedName>
</protein>
<evidence type="ECO:0000313" key="2">
    <source>
        <dbReference type="Proteomes" id="UP001061302"/>
    </source>
</evidence>
<sequence length="69" mass="8219">MIEGLTHPSQLFISEEETWRSLRAADERHTNELIERNRAKRELHEEFKRLAELRGYTVEQLAEVLGQEQ</sequence>
<accession>A0ABY6DLX4</accession>
<dbReference type="RefSeq" id="WP_263123406.1">
    <property type="nucleotide sequence ID" value="NZ_CP106753.1"/>
</dbReference>
<dbReference type="Proteomes" id="UP001061302">
    <property type="component" value="Chromosome"/>
</dbReference>